<proteinExistence type="predicted"/>
<sequence>MGLSEFEHEFKQLMDEIFPSCLFFEEVYDVFLHQYPQYLFGRGFGALKQNWFLYQRSLRPEIPRLYNPWA</sequence>
<evidence type="ECO:0000313" key="1">
    <source>
        <dbReference type="EMBL" id="QIN54159.1"/>
    </source>
</evidence>
<evidence type="ECO:0000313" key="2">
    <source>
        <dbReference type="Proteomes" id="UP001224087"/>
    </source>
</evidence>
<keyword evidence="2" id="KW-1185">Reference proteome</keyword>
<organism evidence="1 2">
    <name type="scientific">Cedratvirus kamchatka</name>
    <dbReference type="NCBI Taxonomy" id="2716914"/>
    <lineage>
        <taxon>Viruses</taxon>
        <taxon>Pithoviruses</taxon>
        <taxon>Orthocedratvirinae</taxon>
        <taxon>Alphacedratvirus</taxon>
        <taxon>Alphacedratvirus rossiense</taxon>
    </lineage>
</organism>
<reference evidence="1" key="1">
    <citation type="submission" date="2019-12" db="EMBL/GenBank/DDBJ databases">
        <title>The DNA Methylation Landscape of Giant Viruses.</title>
        <authorList>
            <person name="Jeudy S."/>
            <person name="Rigou S."/>
            <person name="Alempic J.-M."/>
            <person name="Claverie J.-M."/>
            <person name="Abergel C."/>
            <person name="Legendre M."/>
        </authorList>
    </citation>
    <scope>NUCLEOTIDE SEQUENCE</scope>
    <source>
        <strain evidence="1">P4</strain>
    </source>
</reference>
<dbReference type="Proteomes" id="UP001224087">
    <property type="component" value="Segment"/>
</dbReference>
<accession>A0A6G8MYI0</accession>
<name>A0A6G8MYI0_9VIRU</name>
<gene>
    <name evidence="1" type="primary">ck34</name>
</gene>
<protein>
    <submittedName>
        <fullName evidence="1">Uncharacterized protein</fullName>
    </submittedName>
</protein>
<dbReference type="EMBL" id="MN873693">
    <property type="protein sequence ID" value="QIN54159.1"/>
    <property type="molecule type" value="Genomic_DNA"/>
</dbReference>